<reference evidence="2" key="1">
    <citation type="journal article" date="2019" name="Int. J. Syst. Evol. Microbiol.">
        <title>The Global Catalogue of Microorganisms (GCM) 10K type strain sequencing project: providing services to taxonomists for standard genome sequencing and annotation.</title>
        <authorList>
            <consortium name="The Broad Institute Genomics Platform"/>
            <consortium name="The Broad Institute Genome Sequencing Center for Infectious Disease"/>
            <person name="Wu L."/>
            <person name="Ma J."/>
        </authorList>
    </citation>
    <scope>NUCLEOTIDE SEQUENCE [LARGE SCALE GENOMIC DNA]</scope>
    <source>
        <strain evidence="2">ICMP 6774ER</strain>
    </source>
</reference>
<protein>
    <submittedName>
        <fullName evidence="1">Uncharacterized protein</fullName>
    </submittedName>
</protein>
<sequence length="43" mass="4397">MTRIPEEEAAARGVGLPPPAAMHEMSVQALADSAAGRLRPAIG</sequence>
<dbReference type="RefSeq" id="WP_379582907.1">
    <property type="nucleotide sequence ID" value="NZ_JBHUFV010000104.1"/>
</dbReference>
<evidence type="ECO:0000313" key="2">
    <source>
        <dbReference type="Proteomes" id="UP001597368"/>
    </source>
</evidence>
<keyword evidence="2" id="KW-1185">Reference proteome</keyword>
<gene>
    <name evidence="1" type="ORF">ACFSKW_52200</name>
</gene>
<organism evidence="1 2">
    <name type="scientific">Nonomuraea mangrovi</name>
    <dbReference type="NCBI Taxonomy" id="2316207"/>
    <lineage>
        <taxon>Bacteria</taxon>
        <taxon>Bacillati</taxon>
        <taxon>Actinomycetota</taxon>
        <taxon>Actinomycetes</taxon>
        <taxon>Streptosporangiales</taxon>
        <taxon>Streptosporangiaceae</taxon>
        <taxon>Nonomuraea</taxon>
    </lineage>
</organism>
<comment type="caution">
    <text evidence="1">The sequence shown here is derived from an EMBL/GenBank/DDBJ whole genome shotgun (WGS) entry which is preliminary data.</text>
</comment>
<dbReference type="Proteomes" id="UP001597368">
    <property type="component" value="Unassembled WGS sequence"/>
</dbReference>
<dbReference type="EMBL" id="JBHUFV010000104">
    <property type="protein sequence ID" value="MFD1940051.1"/>
    <property type="molecule type" value="Genomic_DNA"/>
</dbReference>
<name>A0ABW4TEA4_9ACTN</name>
<accession>A0ABW4TEA4</accession>
<proteinExistence type="predicted"/>
<evidence type="ECO:0000313" key="1">
    <source>
        <dbReference type="EMBL" id="MFD1940051.1"/>
    </source>
</evidence>